<name>A0ABN3L4T0_9ACTN</name>
<keyword evidence="4" id="KW-1185">Reference proteome</keyword>
<organism evidence="3 4">
    <name type="scientific">Streptomyces gobitricini</name>
    <dbReference type="NCBI Taxonomy" id="68211"/>
    <lineage>
        <taxon>Bacteria</taxon>
        <taxon>Bacillati</taxon>
        <taxon>Actinomycetota</taxon>
        <taxon>Actinomycetes</taxon>
        <taxon>Kitasatosporales</taxon>
        <taxon>Streptomycetaceae</taxon>
        <taxon>Streptomyces</taxon>
    </lineage>
</organism>
<feature type="compositionally biased region" description="Low complexity" evidence="1">
    <location>
        <begin position="291"/>
        <end position="312"/>
    </location>
</feature>
<feature type="region of interest" description="Disordered" evidence="1">
    <location>
        <begin position="290"/>
        <end position="335"/>
    </location>
</feature>
<evidence type="ECO:0008006" key="5">
    <source>
        <dbReference type="Google" id="ProtNLM"/>
    </source>
</evidence>
<feature type="transmembrane region" description="Helical" evidence="2">
    <location>
        <begin position="56"/>
        <end position="74"/>
    </location>
</feature>
<evidence type="ECO:0000313" key="4">
    <source>
        <dbReference type="Proteomes" id="UP001499942"/>
    </source>
</evidence>
<accession>A0ABN3L4T0</accession>
<keyword evidence="2" id="KW-0472">Membrane</keyword>
<evidence type="ECO:0000256" key="1">
    <source>
        <dbReference type="SAM" id="MobiDB-lite"/>
    </source>
</evidence>
<gene>
    <name evidence="3" type="ORF">GCM10010393_04940</name>
</gene>
<protein>
    <recommendedName>
        <fullName evidence="5">Integral membrane protein</fullName>
    </recommendedName>
</protein>
<evidence type="ECO:0000313" key="3">
    <source>
        <dbReference type="EMBL" id="GAA2477765.1"/>
    </source>
</evidence>
<sequence>MDVEKSEPGGCLAAAVRIPVRIVVLLVVLPVRVVWDALTLCGRGLDRVVLRPLGRVLYVLFVTPPVWLYAYVLVPVGRALAWLARALVTYALVTPAGWLYRWVLGPLGNALVWLMETLVVAPARWLYRYLLTPLGRGAAWLAKSLFVWPWVALWRYVVVPVVRYGIVVPLVWLCRRVLLPPVVWFHRWVLGPLGRVLVAAGREVRDAVVVAWRVAGYISRALGRALKWLGWNLVGRPVAWCYRSVCTPVGHALRDHLWRPVRAAAAGAGHAARTALASAAGTVRRARRNAWRAPAGGPAAGRAGEPAGVPARSLGSTTTAPGVAPASEISLRKRG</sequence>
<feature type="transmembrane region" description="Helical" evidence="2">
    <location>
        <begin position="147"/>
        <end position="173"/>
    </location>
</feature>
<dbReference type="EMBL" id="BAAASR010000002">
    <property type="protein sequence ID" value="GAA2477765.1"/>
    <property type="molecule type" value="Genomic_DNA"/>
</dbReference>
<proteinExistence type="predicted"/>
<dbReference type="Proteomes" id="UP001499942">
    <property type="component" value="Unassembled WGS sequence"/>
</dbReference>
<reference evidence="3 4" key="1">
    <citation type="journal article" date="2019" name="Int. J. Syst. Evol. Microbiol.">
        <title>The Global Catalogue of Microorganisms (GCM) 10K type strain sequencing project: providing services to taxonomists for standard genome sequencing and annotation.</title>
        <authorList>
            <consortium name="The Broad Institute Genomics Platform"/>
            <consortium name="The Broad Institute Genome Sequencing Center for Infectious Disease"/>
            <person name="Wu L."/>
            <person name="Ma J."/>
        </authorList>
    </citation>
    <scope>NUCLEOTIDE SEQUENCE [LARGE SCALE GENOMIC DNA]</scope>
    <source>
        <strain evidence="3 4">JCM 5062</strain>
    </source>
</reference>
<comment type="caution">
    <text evidence="3">The sequence shown here is derived from an EMBL/GenBank/DDBJ whole genome shotgun (WGS) entry which is preliminary data.</text>
</comment>
<keyword evidence="2" id="KW-1133">Transmembrane helix</keyword>
<keyword evidence="2" id="KW-0812">Transmembrane</keyword>
<feature type="transmembrane region" description="Helical" evidence="2">
    <location>
        <begin position="107"/>
        <end position="127"/>
    </location>
</feature>
<evidence type="ECO:0000256" key="2">
    <source>
        <dbReference type="SAM" id="Phobius"/>
    </source>
</evidence>
<feature type="transmembrane region" description="Helical" evidence="2">
    <location>
        <begin position="12"/>
        <end position="35"/>
    </location>
</feature>
<dbReference type="RefSeq" id="WP_344355814.1">
    <property type="nucleotide sequence ID" value="NZ_BAAASR010000002.1"/>
</dbReference>